<dbReference type="GO" id="GO:0022857">
    <property type="term" value="F:transmembrane transporter activity"/>
    <property type="evidence" value="ECO:0007669"/>
    <property type="project" value="TreeGrafter"/>
</dbReference>
<feature type="transmembrane region" description="Helical" evidence="6">
    <location>
        <begin position="412"/>
        <end position="434"/>
    </location>
</feature>
<evidence type="ECO:0000313" key="9">
    <source>
        <dbReference type="Proteomes" id="UP000261052"/>
    </source>
</evidence>
<accession>A0A3E4M2B2</accession>
<evidence type="ECO:0000256" key="1">
    <source>
        <dbReference type="ARBA" id="ARBA00004651"/>
    </source>
</evidence>
<evidence type="ECO:0000256" key="5">
    <source>
        <dbReference type="ARBA" id="ARBA00023136"/>
    </source>
</evidence>
<proteinExistence type="predicted"/>
<keyword evidence="4 6" id="KW-1133">Transmembrane helix</keyword>
<dbReference type="PANTHER" id="PTHR30572">
    <property type="entry name" value="MEMBRANE COMPONENT OF TRANSPORTER-RELATED"/>
    <property type="match status" value="1"/>
</dbReference>
<feature type="transmembrane region" description="Helical" evidence="6">
    <location>
        <begin position="335"/>
        <end position="360"/>
    </location>
</feature>
<keyword evidence="3 6" id="KW-0812">Transmembrane</keyword>
<evidence type="ECO:0000256" key="6">
    <source>
        <dbReference type="SAM" id="Phobius"/>
    </source>
</evidence>
<evidence type="ECO:0000256" key="4">
    <source>
        <dbReference type="ARBA" id="ARBA00022989"/>
    </source>
</evidence>
<comment type="caution">
    <text evidence="8">The sequence shown here is derived from an EMBL/GenBank/DDBJ whole genome shotgun (WGS) entry which is preliminary data.</text>
</comment>
<name>A0A3E4M2B2_9FIRM</name>
<feature type="domain" description="ABC3 transporter permease C-terminal" evidence="7">
    <location>
        <begin position="293"/>
        <end position="438"/>
    </location>
</feature>
<reference evidence="8 9" key="1">
    <citation type="submission" date="2018-08" db="EMBL/GenBank/DDBJ databases">
        <title>A genome reference for cultivated species of the human gut microbiota.</title>
        <authorList>
            <person name="Zou Y."/>
            <person name="Xue W."/>
            <person name="Luo G."/>
        </authorList>
    </citation>
    <scope>NUCLEOTIDE SEQUENCE [LARGE SCALE GENOMIC DNA]</scope>
    <source>
        <strain evidence="8 9">TF11-15AC</strain>
    </source>
</reference>
<organism evidence="8 9">
    <name type="scientific">Agathobacter rectalis</name>
    <dbReference type="NCBI Taxonomy" id="39491"/>
    <lineage>
        <taxon>Bacteria</taxon>
        <taxon>Bacillati</taxon>
        <taxon>Bacillota</taxon>
        <taxon>Clostridia</taxon>
        <taxon>Lachnospirales</taxon>
        <taxon>Lachnospiraceae</taxon>
        <taxon>Agathobacter</taxon>
    </lineage>
</organism>
<dbReference type="PANTHER" id="PTHR30572:SF9">
    <property type="entry name" value="ABC TRANSPORTER PERMEASE PROTEIN"/>
    <property type="match status" value="1"/>
</dbReference>
<feature type="transmembrane region" description="Helical" evidence="6">
    <location>
        <begin position="290"/>
        <end position="314"/>
    </location>
</feature>
<dbReference type="Proteomes" id="UP000261052">
    <property type="component" value="Unassembled WGS sequence"/>
</dbReference>
<dbReference type="RefSeq" id="WP_117685544.1">
    <property type="nucleotide sequence ID" value="NZ_QSQP01000005.1"/>
</dbReference>
<dbReference type="InterPro" id="IPR050250">
    <property type="entry name" value="Macrolide_Exporter_MacB"/>
</dbReference>
<gene>
    <name evidence="8" type="ORF">DXD13_05025</name>
</gene>
<dbReference type="GO" id="GO:0005886">
    <property type="term" value="C:plasma membrane"/>
    <property type="evidence" value="ECO:0007669"/>
    <property type="project" value="UniProtKB-SubCell"/>
</dbReference>
<sequence>MNLCKRACLYSIRKKGKTLTLLAFLLVMATLMLTCLSIQSATETANANIKKALLGYFTINAKTLENGIPEDTVSQILDVDGLSGRYTLRSYTYATYFDAEGNGLTINTEGAAQVPEGYENAGRVVANSNSQEDSYFTDGGFEMVEGNPITTETGSQVLIHEKFAQRNGLSVGDTMLLGNVEDKSQTIPVTVAGIFTNTEEQDSIGMAPSYDLYDNIVFTDLSTASFLLYGTEGTTNVQYGDFYVNDPDELERIMTDVQELDGVDWESCTLTRYDNDYQNAKESLEGLQNIVFIAIAVVSVICFLVLALFLTLRLRGRIHETGVYLAMGISKGSVLLQYLLEVILVAAIALVISFGTSTAISHQIGSSLLSQVTSETYETVDLTGEKVAAEEEPTEDLGLAEIEVAVSAEDYALVWAFGMVLCVASTALAAYPIMKMKPKSILSQMS</sequence>
<evidence type="ECO:0000259" key="7">
    <source>
        <dbReference type="Pfam" id="PF02687"/>
    </source>
</evidence>
<keyword evidence="5 6" id="KW-0472">Membrane</keyword>
<evidence type="ECO:0000256" key="3">
    <source>
        <dbReference type="ARBA" id="ARBA00022692"/>
    </source>
</evidence>
<dbReference type="AlphaFoldDB" id="A0A3E4M2B2"/>
<dbReference type="Pfam" id="PF02687">
    <property type="entry name" value="FtsX"/>
    <property type="match status" value="1"/>
</dbReference>
<evidence type="ECO:0000256" key="2">
    <source>
        <dbReference type="ARBA" id="ARBA00022475"/>
    </source>
</evidence>
<dbReference type="InterPro" id="IPR003838">
    <property type="entry name" value="ABC3_permease_C"/>
</dbReference>
<evidence type="ECO:0000313" key="8">
    <source>
        <dbReference type="EMBL" id="RGK43786.1"/>
    </source>
</evidence>
<protein>
    <submittedName>
        <fullName evidence="8">ABC transporter permease</fullName>
    </submittedName>
</protein>
<dbReference type="EMBL" id="QSQP01000005">
    <property type="protein sequence ID" value="RGK43786.1"/>
    <property type="molecule type" value="Genomic_DNA"/>
</dbReference>
<keyword evidence="2" id="KW-1003">Cell membrane</keyword>
<comment type="subcellular location">
    <subcellularLocation>
        <location evidence="1">Cell membrane</location>
        <topology evidence="1">Multi-pass membrane protein</topology>
    </subcellularLocation>
</comment>